<protein>
    <submittedName>
        <fullName evidence="2">Uncharacterized protein</fullName>
    </submittedName>
</protein>
<sequence>MRRRASPELSMRKKSLEQGSDGITRRTLFVTS</sequence>
<gene>
    <name evidence="2" type="ORF">GBAR_LOCUS16971</name>
</gene>
<dbReference type="EMBL" id="CASHTH010002443">
    <property type="protein sequence ID" value="CAI8029900.1"/>
    <property type="molecule type" value="Genomic_DNA"/>
</dbReference>
<evidence type="ECO:0000313" key="2">
    <source>
        <dbReference type="EMBL" id="CAI8029900.1"/>
    </source>
</evidence>
<keyword evidence="3" id="KW-1185">Reference proteome</keyword>
<evidence type="ECO:0000256" key="1">
    <source>
        <dbReference type="SAM" id="MobiDB-lite"/>
    </source>
</evidence>
<comment type="caution">
    <text evidence="2">The sequence shown here is derived from an EMBL/GenBank/DDBJ whole genome shotgun (WGS) entry which is preliminary data.</text>
</comment>
<name>A0AA35SGY4_GEOBA</name>
<reference evidence="2" key="1">
    <citation type="submission" date="2023-03" db="EMBL/GenBank/DDBJ databases">
        <authorList>
            <person name="Steffen K."/>
            <person name="Cardenas P."/>
        </authorList>
    </citation>
    <scope>NUCLEOTIDE SEQUENCE</scope>
</reference>
<organism evidence="2 3">
    <name type="scientific">Geodia barretti</name>
    <name type="common">Barrett's horny sponge</name>
    <dbReference type="NCBI Taxonomy" id="519541"/>
    <lineage>
        <taxon>Eukaryota</taxon>
        <taxon>Metazoa</taxon>
        <taxon>Porifera</taxon>
        <taxon>Demospongiae</taxon>
        <taxon>Heteroscleromorpha</taxon>
        <taxon>Tetractinellida</taxon>
        <taxon>Astrophorina</taxon>
        <taxon>Geodiidae</taxon>
        <taxon>Geodia</taxon>
    </lineage>
</organism>
<feature type="region of interest" description="Disordered" evidence="1">
    <location>
        <begin position="1"/>
        <end position="32"/>
    </location>
</feature>
<dbReference type="Proteomes" id="UP001174909">
    <property type="component" value="Unassembled WGS sequence"/>
</dbReference>
<evidence type="ECO:0000313" key="3">
    <source>
        <dbReference type="Proteomes" id="UP001174909"/>
    </source>
</evidence>
<accession>A0AA35SGY4</accession>
<dbReference type="AlphaFoldDB" id="A0AA35SGY4"/>
<proteinExistence type="predicted"/>